<dbReference type="Proteomes" id="UP000247792">
    <property type="component" value="Unassembled WGS sequence"/>
</dbReference>
<dbReference type="EMBL" id="QJKB01000002">
    <property type="protein sequence ID" value="PXX44970.1"/>
    <property type="molecule type" value="Genomic_DNA"/>
</dbReference>
<evidence type="ECO:0000256" key="5">
    <source>
        <dbReference type="ARBA" id="ARBA00023004"/>
    </source>
</evidence>
<dbReference type="OrthoDB" id="3251355at2"/>
<dbReference type="InterPro" id="IPR006314">
    <property type="entry name" value="Dyp_peroxidase"/>
</dbReference>
<dbReference type="AlphaFoldDB" id="A0A318JDE2"/>
<reference evidence="8 9" key="1">
    <citation type="submission" date="2018-05" db="EMBL/GenBank/DDBJ databases">
        <title>Genomic Encyclopedia of Type Strains, Phase IV (KMG-IV): sequencing the most valuable type-strain genomes for metagenomic binning, comparative biology and taxonomic classification.</title>
        <authorList>
            <person name="Goeker M."/>
        </authorList>
    </citation>
    <scope>NUCLEOTIDE SEQUENCE [LARGE SCALE GENOMIC DNA]</scope>
    <source>
        <strain evidence="8 9">DSM 19792</strain>
    </source>
</reference>
<dbReference type="GO" id="GO:0004601">
    <property type="term" value="F:peroxidase activity"/>
    <property type="evidence" value="ECO:0007669"/>
    <property type="project" value="UniProtKB-KW"/>
</dbReference>
<dbReference type="SUPFAM" id="SSF54909">
    <property type="entry name" value="Dimeric alpha+beta barrel"/>
    <property type="match status" value="1"/>
</dbReference>
<dbReference type="Pfam" id="PF20628">
    <property type="entry name" value="Dyp_perox_C"/>
    <property type="match status" value="1"/>
</dbReference>
<evidence type="ECO:0000259" key="7">
    <source>
        <dbReference type="Pfam" id="PF20628"/>
    </source>
</evidence>
<keyword evidence="4" id="KW-0560">Oxidoreductase</keyword>
<dbReference type="PANTHER" id="PTHR30521">
    <property type="entry name" value="DEFERROCHELATASE/PEROXIDASE"/>
    <property type="match status" value="1"/>
</dbReference>
<name>A0A318JDE2_9BURK</name>
<dbReference type="GO" id="GO:0046872">
    <property type="term" value="F:metal ion binding"/>
    <property type="evidence" value="ECO:0007669"/>
    <property type="project" value="UniProtKB-KW"/>
</dbReference>
<keyword evidence="3" id="KW-0479">Metal-binding</keyword>
<evidence type="ECO:0000256" key="2">
    <source>
        <dbReference type="ARBA" id="ARBA00022559"/>
    </source>
</evidence>
<dbReference type="GO" id="GO:0020037">
    <property type="term" value="F:heme binding"/>
    <property type="evidence" value="ECO:0007669"/>
    <property type="project" value="InterPro"/>
</dbReference>
<dbReference type="RefSeq" id="WP_110254455.1">
    <property type="nucleotide sequence ID" value="NZ_QJKB01000002.1"/>
</dbReference>
<dbReference type="InterPro" id="IPR048328">
    <property type="entry name" value="Dyp_perox_C"/>
</dbReference>
<feature type="domain" description="Dyp-type peroxidase C-terminal" evidence="7">
    <location>
        <begin position="128"/>
        <end position="285"/>
    </location>
</feature>
<evidence type="ECO:0000256" key="3">
    <source>
        <dbReference type="ARBA" id="ARBA00022723"/>
    </source>
</evidence>
<evidence type="ECO:0000313" key="9">
    <source>
        <dbReference type="Proteomes" id="UP000247792"/>
    </source>
</evidence>
<dbReference type="PROSITE" id="PS51404">
    <property type="entry name" value="DYP_PEROXIDASE"/>
    <property type="match status" value="1"/>
</dbReference>
<organism evidence="8 9">
    <name type="scientific">Undibacterium pigrum</name>
    <dbReference type="NCBI Taxonomy" id="401470"/>
    <lineage>
        <taxon>Bacteria</taxon>
        <taxon>Pseudomonadati</taxon>
        <taxon>Pseudomonadota</taxon>
        <taxon>Betaproteobacteria</taxon>
        <taxon>Burkholderiales</taxon>
        <taxon>Oxalobacteraceae</taxon>
        <taxon>Undibacterium</taxon>
    </lineage>
</organism>
<keyword evidence="5" id="KW-0408">Iron</keyword>
<dbReference type="GO" id="GO:0005829">
    <property type="term" value="C:cytosol"/>
    <property type="evidence" value="ECO:0007669"/>
    <property type="project" value="TreeGrafter"/>
</dbReference>
<comment type="caution">
    <text evidence="8">The sequence shown here is derived from an EMBL/GenBank/DDBJ whole genome shotgun (WGS) entry which is preliminary data.</text>
</comment>
<protein>
    <submittedName>
        <fullName evidence="8">Putative iron-dependent peroxidase</fullName>
    </submittedName>
</protein>
<dbReference type="InterPro" id="IPR011008">
    <property type="entry name" value="Dimeric_a/b-barrel"/>
</dbReference>
<comment type="cofactor">
    <cofactor evidence="1">
        <name>heme b</name>
        <dbReference type="ChEBI" id="CHEBI:60344"/>
    </cofactor>
</comment>
<keyword evidence="2 8" id="KW-0575">Peroxidase</keyword>
<evidence type="ECO:0000313" key="8">
    <source>
        <dbReference type="EMBL" id="PXX44970.1"/>
    </source>
</evidence>
<sequence length="297" mass="32738">MNLFQEGILQAAPAHAVYLSLNIKAGADAVTVKSVVRALADKTDGQSLVIGFGVSLLQVLGSEIAGMKEFHGIDGSRMRLPATPAALWCWLRQHERGDLVRQLHQLLALLAPAFEVQQQVDAFKYKEGRDLSGYEDGTENPHDDAAIAAAFVAGDTPGLAGSSFVAIQQWLHKFDRFDAMATADQDNAVGRRRVDNEELEDAPESAHVKRTAQEDFTPEAFMLRRSMPWSAQDKAGLYFVAFANSFYPFEVQLKRMSGAEDGVTDALFQFTVPQTGSYFWCPPMQDGKLDVRLLNLI</sequence>
<evidence type="ECO:0000256" key="1">
    <source>
        <dbReference type="ARBA" id="ARBA00001970"/>
    </source>
</evidence>
<feature type="region of interest" description="Disordered" evidence="6">
    <location>
        <begin position="191"/>
        <end position="211"/>
    </location>
</feature>
<evidence type="ECO:0000256" key="4">
    <source>
        <dbReference type="ARBA" id="ARBA00023002"/>
    </source>
</evidence>
<proteinExistence type="predicted"/>
<dbReference type="PANTHER" id="PTHR30521:SF0">
    <property type="entry name" value="DYP-TYPE PEROXIDASE FAMILY PROTEIN"/>
    <property type="match status" value="1"/>
</dbReference>
<accession>A0A318JDE2</accession>
<dbReference type="NCBIfam" id="TIGR01413">
    <property type="entry name" value="Dyp_perox_fam"/>
    <property type="match status" value="1"/>
</dbReference>
<evidence type="ECO:0000256" key="6">
    <source>
        <dbReference type="SAM" id="MobiDB-lite"/>
    </source>
</evidence>
<keyword evidence="9" id="KW-1185">Reference proteome</keyword>
<gene>
    <name evidence="8" type="ORF">DFR42_102182</name>
</gene>